<accession>A0A4S1WCN5</accession>
<protein>
    <recommendedName>
        <fullName evidence="8">Ancillary SecYEG translocon subunit</fullName>
    </recommendedName>
</protein>
<keyword evidence="6" id="KW-0143">Chaperone</keyword>
<comment type="subcellular location">
    <subcellularLocation>
        <location evidence="1">Cell membrane</location>
        <topology evidence="1">Single-pass type II membrane protein</topology>
    </subcellularLocation>
</comment>
<keyword evidence="12" id="KW-1185">Reference proteome</keyword>
<dbReference type="GO" id="GO:0044877">
    <property type="term" value="F:protein-containing complex binding"/>
    <property type="evidence" value="ECO:0007669"/>
    <property type="project" value="InterPro"/>
</dbReference>
<evidence type="ECO:0000256" key="5">
    <source>
        <dbReference type="ARBA" id="ARBA00023136"/>
    </source>
</evidence>
<keyword evidence="4 9" id="KW-1133">Transmembrane helix</keyword>
<dbReference type="InterPro" id="IPR011990">
    <property type="entry name" value="TPR-like_helical_dom_sf"/>
</dbReference>
<reference evidence="11 12" key="1">
    <citation type="submission" date="2019-04" db="EMBL/GenBank/DDBJ databases">
        <title>Sphingomonas psychrotolerans sp. nov., isolated from soil in the Tianshan Mountains, Xinjiang, China.</title>
        <authorList>
            <person name="Luo Y."/>
            <person name="Sheng H."/>
        </authorList>
    </citation>
    <scope>NUCLEOTIDE SEQUENCE [LARGE SCALE GENOMIC DNA]</scope>
    <source>
        <strain evidence="11 12">KIS18-15</strain>
    </source>
</reference>
<gene>
    <name evidence="11" type="ORF">E5A74_16865</name>
</gene>
<dbReference type="OrthoDB" id="7173339at2"/>
<dbReference type="InterPro" id="IPR026039">
    <property type="entry name" value="YfgM"/>
</dbReference>
<dbReference type="PANTHER" id="PTHR38035">
    <property type="entry name" value="UPF0070 PROTEIN YFGM"/>
    <property type="match status" value="1"/>
</dbReference>
<dbReference type="Gene3D" id="1.25.40.10">
    <property type="entry name" value="Tetratricopeptide repeat domain"/>
    <property type="match status" value="1"/>
</dbReference>
<organism evidence="11 12">
    <name type="scientific">Sphingomonas naasensis</name>
    <dbReference type="NCBI Taxonomy" id="1344951"/>
    <lineage>
        <taxon>Bacteria</taxon>
        <taxon>Pseudomonadati</taxon>
        <taxon>Pseudomonadota</taxon>
        <taxon>Alphaproteobacteria</taxon>
        <taxon>Sphingomonadales</taxon>
        <taxon>Sphingomonadaceae</taxon>
        <taxon>Sphingomonas</taxon>
    </lineage>
</organism>
<evidence type="ECO:0000256" key="8">
    <source>
        <dbReference type="ARBA" id="ARBA00024235"/>
    </source>
</evidence>
<evidence type="ECO:0000256" key="1">
    <source>
        <dbReference type="ARBA" id="ARBA00004401"/>
    </source>
</evidence>
<evidence type="ECO:0000313" key="12">
    <source>
        <dbReference type="Proteomes" id="UP000309848"/>
    </source>
</evidence>
<comment type="similarity">
    <text evidence="7">Belongs to the YfgM family.</text>
</comment>
<keyword evidence="3 9" id="KW-0812">Transmembrane</keyword>
<evidence type="ECO:0000256" key="2">
    <source>
        <dbReference type="ARBA" id="ARBA00022475"/>
    </source>
</evidence>
<keyword evidence="5 9" id="KW-0472">Membrane</keyword>
<dbReference type="AlphaFoldDB" id="A0A4S1WCN5"/>
<dbReference type="GO" id="GO:0005886">
    <property type="term" value="C:plasma membrane"/>
    <property type="evidence" value="ECO:0007669"/>
    <property type="project" value="UniProtKB-SubCell"/>
</dbReference>
<dbReference type="PANTHER" id="PTHR38035:SF1">
    <property type="entry name" value="ANCILLARY SECYEG TRANSLOCON SUBUNIT"/>
    <property type="match status" value="1"/>
</dbReference>
<evidence type="ECO:0000259" key="10">
    <source>
        <dbReference type="Pfam" id="PF09976"/>
    </source>
</evidence>
<evidence type="ECO:0000256" key="6">
    <source>
        <dbReference type="ARBA" id="ARBA00023186"/>
    </source>
</evidence>
<evidence type="ECO:0000256" key="9">
    <source>
        <dbReference type="SAM" id="Phobius"/>
    </source>
</evidence>
<dbReference type="RefSeq" id="WP_135986807.1">
    <property type="nucleotide sequence ID" value="NZ_JAASQM010000001.1"/>
</dbReference>
<dbReference type="Pfam" id="PF09976">
    <property type="entry name" value="TPR_21"/>
    <property type="match status" value="1"/>
</dbReference>
<comment type="caution">
    <text evidence="11">The sequence shown here is derived from an EMBL/GenBank/DDBJ whole genome shotgun (WGS) entry which is preliminary data.</text>
</comment>
<evidence type="ECO:0000256" key="4">
    <source>
        <dbReference type="ARBA" id="ARBA00022989"/>
    </source>
</evidence>
<feature type="domain" description="Ancillary SecYEG translocon subunit/Cell division coordinator CpoB TPR" evidence="10">
    <location>
        <begin position="30"/>
        <end position="205"/>
    </location>
</feature>
<feature type="transmembrane region" description="Helical" evidence="9">
    <location>
        <begin position="33"/>
        <end position="54"/>
    </location>
</feature>
<sequence>MALPPSGITDEAFLREVDEEYRRDQAAQIFRRYGRLIIGLVVVGLIALAGWLYWQHHSQSTAGRQGEEFDAAMRLVEQGQADKAMPALDKIATGGNPGFAAMARISQGNLLLQKNDAKGAAAKFAEVAGNSKFPQPVRDLALIRQTAAEFDSLKPQVVIDRLKGLTNPNSPWLGTAGELVAAAYLKAGNRAEAGRLYGQIAQGGEKVPQSIRQRAVQLAGVLGVDAIDQSKETKAQ</sequence>
<keyword evidence="2" id="KW-1003">Cell membrane</keyword>
<evidence type="ECO:0000256" key="3">
    <source>
        <dbReference type="ARBA" id="ARBA00022692"/>
    </source>
</evidence>
<evidence type="ECO:0000256" key="7">
    <source>
        <dbReference type="ARBA" id="ARBA00024197"/>
    </source>
</evidence>
<dbReference type="EMBL" id="SRXU01000008">
    <property type="protein sequence ID" value="TGX39190.1"/>
    <property type="molecule type" value="Genomic_DNA"/>
</dbReference>
<dbReference type="InterPro" id="IPR018704">
    <property type="entry name" value="SecYEG/CpoB_TPR"/>
</dbReference>
<dbReference type="Proteomes" id="UP000309848">
    <property type="component" value="Unassembled WGS sequence"/>
</dbReference>
<proteinExistence type="inferred from homology"/>
<evidence type="ECO:0000313" key="11">
    <source>
        <dbReference type="EMBL" id="TGX39190.1"/>
    </source>
</evidence>
<name>A0A4S1WCN5_9SPHN</name>